<keyword evidence="1" id="KW-0812">Transmembrane</keyword>
<feature type="transmembrane region" description="Helical" evidence="1">
    <location>
        <begin position="12"/>
        <end position="29"/>
    </location>
</feature>
<name>A0A397JV45_9GLOM</name>
<evidence type="ECO:0000256" key="1">
    <source>
        <dbReference type="SAM" id="Phobius"/>
    </source>
</evidence>
<keyword evidence="3" id="KW-1185">Reference proteome</keyword>
<reference evidence="2 3" key="1">
    <citation type="submission" date="2018-08" db="EMBL/GenBank/DDBJ databases">
        <title>Genome and evolution of the arbuscular mycorrhizal fungus Diversispora epigaea (formerly Glomus versiforme) and its bacterial endosymbionts.</title>
        <authorList>
            <person name="Sun X."/>
            <person name="Fei Z."/>
            <person name="Harrison M."/>
        </authorList>
    </citation>
    <scope>NUCLEOTIDE SEQUENCE [LARGE SCALE GENOMIC DNA]</scope>
    <source>
        <strain evidence="2 3">IT104</strain>
    </source>
</reference>
<dbReference type="AlphaFoldDB" id="A0A397JV45"/>
<dbReference type="OrthoDB" id="2425434at2759"/>
<proteinExistence type="predicted"/>
<keyword evidence="1" id="KW-1133">Transmembrane helix</keyword>
<keyword evidence="1" id="KW-0472">Membrane</keyword>
<comment type="caution">
    <text evidence="2">The sequence shown here is derived from an EMBL/GenBank/DDBJ whole genome shotgun (WGS) entry which is preliminary data.</text>
</comment>
<gene>
    <name evidence="2" type="ORF">Glove_9g70</name>
</gene>
<dbReference type="EMBL" id="PQFF01000007">
    <property type="protein sequence ID" value="RHZ89956.1"/>
    <property type="molecule type" value="Genomic_DNA"/>
</dbReference>
<protein>
    <submittedName>
        <fullName evidence="2">Uncharacterized protein</fullName>
    </submittedName>
</protein>
<accession>A0A397JV45</accession>
<evidence type="ECO:0000313" key="3">
    <source>
        <dbReference type="Proteomes" id="UP000266861"/>
    </source>
</evidence>
<organism evidence="2 3">
    <name type="scientific">Diversispora epigaea</name>
    <dbReference type="NCBI Taxonomy" id="1348612"/>
    <lineage>
        <taxon>Eukaryota</taxon>
        <taxon>Fungi</taxon>
        <taxon>Fungi incertae sedis</taxon>
        <taxon>Mucoromycota</taxon>
        <taxon>Glomeromycotina</taxon>
        <taxon>Glomeromycetes</taxon>
        <taxon>Diversisporales</taxon>
        <taxon>Diversisporaceae</taxon>
        <taxon>Diversispora</taxon>
    </lineage>
</organism>
<evidence type="ECO:0000313" key="2">
    <source>
        <dbReference type="EMBL" id="RHZ89956.1"/>
    </source>
</evidence>
<sequence length="92" mass="10902">MHPKLELPSVSLVINCYPILDMIIMMSTWKQNAVRRVKRAREAGKKIRAVNIISQKWLEYMYKPDGLCTTELAQHYQLLWAVREEMRQINNV</sequence>
<dbReference type="Proteomes" id="UP000266861">
    <property type="component" value="Unassembled WGS sequence"/>
</dbReference>